<feature type="repeat" description="TPR" evidence="5">
    <location>
        <begin position="435"/>
        <end position="468"/>
    </location>
</feature>
<dbReference type="PANTHER" id="PTHR46825">
    <property type="entry name" value="D-ALANYL-D-ALANINE-CARBOXYPEPTIDASE/ENDOPEPTIDASE AMPH"/>
    <property type="match status" value="1"/>
</dbReference>
<dbReference type="InterPro" id="IPR001466">
    <property type="entry name" value="Beta-lactam-related"/>
</dbReference>
<organism evidence="8 9">
    <name type="scientific">Dyadobacter psychrotolerans</name>
    <dbReference type="NCBI Taxonomy" id="2541721"/>
    <lineage>
        <taxon>Bacteria</taxon>
        <taxon>Pseudomonadati</taxon>
        <taxon>Bacteroidota</taxon>
        <taxon>Cytophagia</taxon>
        <taxon>Cytophagales</taxon>
        <taxon>Spirosomataceae</taxon>
        <taxon>Dyadobacter</taxon>
    </lineage>
</organism>
<dbReference type="InterPro" id="IPR019734">
    <property type="entry name" value="TPR_rpt"/>
</dbReference>
<dbReference type="OrthoDB" id="9793489at2"/>
<evidence type="ECO:0000256" key="4">
    <source>
        <dbReference type="ARBA" id="ARBA00023136"/>
    </source>
</evidence>
<dbReference type="Pfam" id="PF00144">
    <property type="entry name" value="Beta-lactamase"/>
    <property type="match status" value="1"/>
</dbReference>
<evidence type="ECO:0000256" key="6">
    <source>
        <dbReference type="SAM" id="SignalP"/>
    </source>
</evidence>
<dbReference type="InterPro" id="IPR012338">
    <property type="entry name" value="Beta-lactam/transpept-like"/>
</dbReference>
<evidence type="ECO:0000256" key="2">
    <source>
        <dbReference type="ARBA" id="ARBA00022737"/>
    </source>
</evidence>
<dbReference type="SMART" id="SM00028">
    <property type="entry name" value="TPR"/>
    <property type="match status" value="2"/>
</dbReference>
<evidence type="ECO:0000256" key="3">
    <source>
        <dbReference type="ARBA" id="ARBA00022803"/>
    </source>
</evidence>
<dbReference type="Gene3D" id="1.25.40.10">
    <property type="entry name" value="Tetratricopeptide repeat domain"/>
    <property type="match status" value="1"/>
</dbReference>
<dbReference type="InterPro" id="IPR011990">
    <property type="entry name" value="TPR-like_helical_dom_sf"/>
</dbReference>
<name>A0A4R5DTD7_9BACT</name>
<accession>A0A4R5DTD7</accession>
<dbReference type="PROSITE" id="PS50005">
    <property type="entry name" value="TPR"/>
    <property type="match status" value="1"/>
</dbReference>
<dbReference type="Gene3D" id="3.40.710.10">
    <property type="entry name" value="DD-peptidase/beta-lactamase superfamily"/>
    <property type="match status" value="1"/>
</dbReference>
<dbReference type="PANTHER" id="PTHR46825:SF11">
    <property type="entry name" value="PENICILLIN-BINDING PROTEIN 4"/>
    <property type="match status" value="1"/>
</dbReference>
<comment type="subcellular location">
    <subcellularLocation>
        <location evidence="1">Membrane</location>
    </subcellularLocation>
</comment>
<evidence type="ECO:0000313" key="9">
    <source>
        <dbReference type="Proteomes" id="UP000294850"/>
    </source>
</evidence>
<feature type="domain" description="Beta-lactamase-related" evidence="7">
    <location>
        <begin position="26"/>
        <end position="340"/>
    </location>
</feature>
<sequence length="470" mass="53524">MAAKTTFISLLFLTNISYAQLSQRFDSLFTAYHKNGLFDGTALIADDSGIVYQQSFGFSNQEHKIPNKPATVFRLGSLEKQFTAMLIMQLVEKGHVSLTGKISDYLPLYRKDIGCKVTIEQLLAHTSGIPNYTAFPNVWNDSLRLCYEPSYILKQFCSRDLEFEPGTKFKYNNSGYFILGQIIEKVTGKPLSAVIKENILTPADMVHSGLEDHILPDSNKATGYYRLAGTYVNEPYIYVPNTVGFASIYSTAYDLYLWDRTLYTNKLLSNNYLRSYLSALFKVDPEYSYGFGWEHARLVISVNDTVETMEHSGAIRAFRSNIFRITSERKCIILLSNCANQSSYDLFSQAMKIFRIGTWDKPGKLLTDTLYNLIRESTSDSAIEIYRDLKLNHPNKYNYSSSSLEHLGERLLILGKYAEAAAIFQLSTKEFPSYTNGYFYEGRAYEKLGKRKEAIKAYNKAVLQNKSSRV</sequence>
<dbReference type="InterPro" id="IPR050491">
    <property type="entry name" value="AmpC-like"/>
</dbReference>
<dbReference type="AlphaFoldDB" id="A0A4R5DTD7"/>
<dbReference type="InterPro" id="IPR013105">
    <property type="entry name" value="TPR_2"/>
</dbReference>
<comment type="caution">
    <text evidence="8">The sequence shown here is derived from an EMBL/GenBank/DDBJ whole genome shotgun (WGS) entry which is preliminary data.</text>
</comment>
<dbReference type="EMBL" id="SMFL01000002">
    <property type="protein sequence ID" value="TDE17786.1"/>
    <property type="molecule type" value="Genomic_DNA"/>
</dbReference>
<protein>
    <submittedName>
        <fullName evidence="8">Tetratricopeptide repeat protein</fullName>
    </submittedName>
</protein>
<dbReference type="Proteomes" id="UP000294850">
    <property type="component" value="Unassembled WGS sequence"/>
</dbReference>
<dbReference type="Pfam" id="PF07719">
    <property type="entry name" value="TPR_2"/>
    <property type="match status" value="1"/>
</dbReference>
<dbReference type="SUPFAM" id="SSF56601">
    <property type="entry name" value="beta-lactamase/transpeptidase-like"/>
    <property type="match status" value="1"/>
</dbReference>
<evidence type="ECO:0000313" key="8">
    <source>
        <dbReference type="EMBL" id="TDE17786.1"/>
    </source>
</evidence>
<feature type="chain" id="PRO_5020413512" evidence="6">
    <location>
        <begin position="20"/>
        <end position="470"/>
    </location>
</feature>
<keyword evidence="3 5" id="KW-0802">TPR repeat</keyword>
<proteinExistence type="predicted"/>
<evidence type="ECO:0000256" key="1">
    <source>
        <dbReference type="ARBA" id="ARBA00004370"/>
    </source>
</evidence>
<keyword evidence="9" id="KW-1185">Reference proteome</keyword>
<dbReference type="GO" id="GO:0016020">
    <property type="term" value="C:membrane"/>
    <property type="evidence" value="ECO:0007669"/>
    <property type="project" value="UniProtKB-SubCell"/>
</dbReference>
<dbReference type="RefSeq" id="WP_131957652.1">
    <property type="nucleotide sequence ID" value="NZ_SMFL01000002.1"/>
</dbReference>
<evidence type="ECO:0000259" key="7">
    <source>
        <dbReference type="Pfam" id="PF00144"/>
    </source>
</evidence>
<feature type="signal peptide" evidence="6">
    <location>
        <begin position="1"/>
        <end position="19"/>
    </location>
</feature>
<gene>
    <name evidence="8" type="ORF">E0F88_05415</name>
</gene>
<keyword evidence="6" id="KW-0732">Signal</keyword>
<reference evidence="8 9" key="1">
    <citation type="submission" date="2019-03" db="EMBL/GenBank/DDBJ databases">
        <title>Dyadobacter AR-3-6 sp. nov., isolated from arctic soil.</title>
        <authorList>
            <person name="Chaudhary D.K."/>
        </authorList>
    </citation>
    <scope>NUCLEOTIDE SEQUENCE [LARGE SCALE GENOMIC DNA]</scope>
    <source>
        <strain evidence="8 9">AR-3-6</strain>
    </source>
</reference>
<keyword evidence="4" id="KW-0472">Membrane</keyword>
<keyword evidence="2" id="KW-0677">Repeat</keyword>
<evidence type="ECO:0000256" key="5">
    <source>
        <dbReference type="PROSITE-ProRule" id="PRU00339"/>
    </source>
</evidence>
<dbReference type="SUPFAM" id="SSF48452">
    <property type="entry name" value="TPR-like"/>
    <property type="match status" value="1"/>
</dbReference>